<evidence type="ECO:0000313" key="2">
    <source>
        <dbReference type="EMBL" id="NYD40531.1"/>
    </source>
</evidence>
<feature type="transmembrane region" description="Helical" evidence="1">
    <location>
        <begin position="75"/>
        <end position="97"/>
    </location>
</feature>
<keyword evidence="1" id="KW-1133">Transmembrane helix</keyword>
<accession>A0A7Y9E438</accession>
<dbReference type="EMBL" id="JACCBG010000001">
    <property type="protein sequence ID" value="NYD40531.1"/>
    <property type="molecule type" value="Genomic_DNA"/>
</dbReference>
<comment type="caution">
    <text evidence="2">The sequence shown here is derived from an EMBL/GenBank/DDBJ whole genome shotgun (WGS) entry which is preliminary data.</text>
</comment>
<gene>
    <name evidence="2" type="ORF">BJZ21_000614</name>
</gene>
<evidence type="ECO:0000313" key="3">
    <source>
        <dbReference type="Proteomes" id="UP000535511"/>
    </source>
</evidence>
<keyword evidence="1" id="KW-0472">Membrane</keyword>
<evidence type="ECO:0000256" key="1">
    <source>
        <dbReference type="SAM" id="Phobius"/>
    </source>
</evidence>
<feature type="transmembrane region" description="Helical" evidence="1">
    <location>
        <begin position="6"/>
        <end position="24"/>
    </location>
</feature>
<keyword evidence="1" id="KW-0812">Transmembrane</keyword>
<keyword evidence="3" id="KW-1185">Reference proteome</keyword>
<name>A0A7Y9E438_9ACTN</name>
<dbReference type="Proteomes" id="UP000535511">
    <property type="component" value="Unassembled WGS sequence"/>
</dbReference>
<sequence>MDLTHVLVLLAGVVLAVWNTWQHLGRSRAARAWSDDIQGELKVRSVLVIRPMLAVVLIAAALVGPTAGADGTKLWISFPLVIALLVAFGYMVLPLPIPRWAKPRWFRSQQRHVSGRAARRG</sequence>
<dbReference type="AlphaFoldDB" id="A0A7Y9E438"/>
<organism evidence="2 3">
    <name type="scientific">Nocardioides panaciterrulae</name>
    <dbReference type="NCBI Taxonomy" id="661492"/>
    <lineage>
        <taxon>Bacteria</taxon>
        <taxon>Bacillati</taxon>
        <taxon>Actinomycetota</taxon>
        <taxon>Actinomycetes</taxon>
        <taxon>Propionibacteriales</taxon>
        <taxon>Nocardioidaceae</taxon>
        <taxon>Nocardioides</taxon>
    </lineage>
</organism>
<proteinExistence type="predicted"/>
<protein>
    <submittedName>
        <fullName evidence="2">Uncharacterized protein</fullName>
    </submittedName>
</protein>
<reference evidence="2 3" key="1">
    <citation type="submission" date="2020-07" db="EMBL/GenBank/DDBJ databases">
        <title>Sequencing the genomes of 1000 actinobacteria strains.</title>
        <authorList>
            <person name="Klenk H.-P."/>
        </authorList>
    </citation>
    <scope>NUCLEOTIDE SEQUENCE [LARGE SCALE GENOMIC DNA]</scope>
    <source>
        <strain evidence="2 3">DSM 21350</strain>
    </source>
</reference>
<dbReference type="RefSeq" id="WP_179662407.1">
    <property type="nucleotide sequence ID" value="NZ_JACCBG010000001.1"/>
</dbReference>
<feature type="transmembrane region" description="Helical" evidence="1">
    <location>
        <begin position="45"/>
        <end position="63"/>
    </location>
</feature>